<keyword evidence="5" id="KW-0443">Lipid metabolism</keyword>
<keyword evidence="1" id="KW-0444">Lipid biosynthesis</keyword>
<dbReference type="Gene3D" id="2.160.10.10">
    <property type="entry name" value="Hexapeptide repeat proteins"/>
    <property type="match status" value="1"/>
</dbReference>
<dbReference type="InterPro" id="IPR011004">
    <property type="entry name" value="Trimer_LpxA-like_sf"/>
</dbReference>
<dbReference type="AlphaFoldDB" id="A0A5J5GKZ5"/>
<dbReference type="EMBL" id="VYQE01000002">
    <property type="protein sequence ID" value="KAA9008707.1"/>
    <property type="molecule type" value="Genomic_DNA"/>
</dbReference>
<evidence type="ECO:0000256" key="4">
    <source>
        <dbReference type="ARBA" id="ARBA00022737"/>
    </source>
</evidence>
<dbReference type="Gene3D" id="3.40.1390.10">
    <property type="entry name" value="MurE/MurF, N-terminal domain"/>
    <property type="match status" value="1"/>
</dbReference>
<keyword evidence="9" id="KW-1185">Reference proteome</keyword>
<evidence type="ECO:0000259" key="7">
    <source>
        <dbReference type="Pfam" id="PF04613"/>
    </source>
</evidence>
<dbReference type="PANTHER" id="PTHR43378:SF2">
    <property type="entry name" value="UDP-3-O-ACYLGLUCOSAMINE N-ACYLTRANSFERASE 1, MITOCHONDRIAL-RELATED"/>
    <property type="match status" value="1"/>
</dbReference>
<comment type="caution">
    <text evidence="8">The sequence shown here is derived from an EMBL/GenBank/DDBJ whole genome shotgun (WGS) entry which is preliminary data.</text>
</comment>
<evidence type="ECO:0000256" key="2">
    <source>
        <dbReference type="ARBA" id="ARBA00022556"/>
    </source>
</evidence>
<dbReference type="EC" id="2.3.1.191" evidence="8"/>
<dbReference type="RefSeq" id="WP_150444240.1">
    <property type="nucleotide sequence ID" value="NZ_VYQE01000002.1"/>
</dbReference>
<dbReference type="InterPro" id="IPR007691">
    <property type="entry name" value="LpxD"/>
</dbReference>
<evidence type="ECO:0000256" key="5">
    <source>
        <dbReference type="ARBA" id="ARBA00023098"/>
    </source>
</evidence>
<dbReference type="Pfam" id="PF04613">
    <property type="entry name" value="LpxD"/>
    <property type="match status" value="1"/>
</dbReference>
<dbReference type="CDD" id="cd03352">
    <property type="entry name" value="LbH_LpxD"/>
    <property type="match status" value="1"/>
</dbReference>
<dbReference type="GO" id="GO:0016020">
    <property type="term" value="C:membrane"/>
    <property type="evidence" value="ECO:0007669"/>
    <property type="project" value="GOC"/>
</dbReference>
<reference evidence="8 9" key="1">
    <citation type="submission" date="2019-09" db="EMBL/GenBank/DDBJ databases">
        <authorList>
            <person name="Park J.-S."/>
            <person name="Choi H.-J."/>
        </authorList>
    </citation>
    <scope>NUCLEOTIDE SEQUENCE [LARGE SCALE GENOMIC DNA]</scope>
    <source>
        <strain evidence="8 9">176SS1-4</strain>
    </source>
</reference>
<evidence type="ECO:0000313" key="9">
    <source>
        <dbReference type="Proteomes" id="UP000326554"/>
    </source>
</evidence>
<keyword evidence="3 8" id="KW-0808">Transferase</keyword>
<evidence type="ECO:0000256" key="3">
    <source>
        <dbReference type="ARBA" id="ARBA00022679"/>
    </source>
</evidence>
<dbReference type="Pfam" id="PF00132">
    <property type="entry name" value="Hexapep"/>
    <property type="match status" value="1"/>
</dbReference>
<dbReference type="GO" id="GO:0009245">
    <property type="term" value="P:lipid A biosynthetic process"/>
    <property type="evidence" value="ECO:0007669"/>
    <property type="project" value="UniProtKB-KW"/>
</dbReference>
<dbReference type="InterPro" id="IPR001451">
    <property type="entry name" value="Hexapep"/>
</dbReference>
<name>A0A5J5GKZ5_9RHOB</name>
<evidence type="ECO:0000256" key="6">
    <source>
        <dbReference type="ARBA" id="ARBA00023315"/>
    </source>
</evidence>
<dbReference type="Proteomes" id="UP000326554">
    <property type="component" value="Unassembled WGS sequence"/>
</dbReference>
<accession>A0A5J5GKZ5</accession>
<protein>
    <submittedName>
        <fullName evidence="8">UDP-3-O-(3-hydroxymyristoyl)glucosamine N-acyltransferase</fullName>
        <ecNumber evidence="8">2.3.1.191</ecNumber>
    </submittedName>
</protein>
<dbReference type="NCBIfam" id="NF002060">
    <property type="entry name" value="PRK00892.1"/>
    <property type="match status" value="1"/>
</dbReference>
<organism evidence="8 9">
    <name type="scientific">Histidinibacterium aquaticum</name>
    <dbReference type="NCBI Taxonomy" id="2613962"/>
    <lineage>
        <taxon>Bacteria</taxon>
        <taxon>Pseudomonadati</taxon>
        <taxon>Pseudomonadota</taxon>
        <taxon>Alphaproteobacteria</taxon>
        <taxon>Rhodobacterales</taxon>
        <taxon>Paracoccaceae</taxon>
        <taxon>Histidinibacterium</taxon>
    </lineage>
</organism>
<dbReference type="InterPro" id="IPR020573">
    <property type="entry name" value="UDP_GlcNAc_AcTrfase_non-rep"/>
</dbReference>
<gene>
    <name evidence="8" type="ORF">F3S47_05420</name>
</gene>
<keyword evidence="6 8" id="KW-0012">Acyltransferase</keyword>
<proteinExistence type="predicted"/>
<keyword evidence="4" id="KW-0677">Repeat</keyword>
<evidence type="ECO:0000256" key="1">
    <source>
        <dbReference type="ARBA" id="ARBA00022516"/>
    </source>
</evidence>
<keyword evidence="2" id="KW-0441">Lipid A biosynthesis</keyword>
<dbReference type="GO" id="GO:0016410">
    <property type="term" value="F:N-acyltransferase activity"/>
    <property type="evidence" value="ECO:0007669"/>
    <property type="project" value="InterPro"/>
</dbReference>
<feature type="domain" description="UDP-3-O-[3-hydroxymyristoyl] glucosamine N-acyltransferase non-repeat region" evidence="7">
    <location>
        <begin position="23"/>
        <end position="91"/>
    </location>
</feature>
<dbReference type="GO" id="GO:0103118">
    <property type="term" value="F:UDP-3-O-[(3R)-3-hydroxyacyl]-glucosamine N-acyltransferase activity"/>
    <property type="evidence" value="ECO:0007669"/>
    <property type="project" value="UniProtKB-EC"/>
</dbReference>
<sequence length="365" mass="37253">MTSHSIEEIAAALGAEALGAVSLRVTGAAEPQAAAPDELALAMTPAYGEALTRGRARAAVIWPGADWQALGLEAAIVAPRARLAMAQLTQLLDSAPSGPGEVHPSAVIGESARVDGALIGPLCVVGEGAEIGAGTRLEAHVTVAPGARIGQDCRLAAGVRIQRNCRIGDRVILQPNATIGGDGFSFVTRDVSNAERARAALGDARLEPPEDPVWHRIHSLGGVEIGDDVEVGSNSAVDAGTIRATRIGRGTKVDNLVQVGHNVVIGEDCLICGATGIAGSTVVGDRTVLGGATGVVDNLKIGSDVVTGAGTLVLSNVPSGRIMMGSPAMPMTAHLASYKALRRLPRLLRDLASAKKPVPKPDPND</sequence>
<evidence type="ECO:0000313" key="8">
    <source>
        <dbReference type="EMBL" id="KAA9008707.1"/>
    </source>
</evidence>
<dbReference type="PANTHER" id="PTHR43378">
    <property type="entry name" value="UDP-3-O-ACYLGLUCOSAMINE N-ACYLTRANSFERASE"/>
    <property type="match status" value="1"/>
</dbReference>
<dbReference type="SUPFAM" id="SSF51161">
    <property type="entry name" value="Trimeric LpxA-like enzymes"/>
    <property type="match status" value="1"/>
</dbReference>